<keyword evidence="5" id="KW-1185">Reference proteome</keyword>
<evidence type="ECO:0000256" key="2">
    <source>
        <dbReference type="SAM" id="SignalP"/>
    </source>
</evidence>
<evidence type="ECO:0000313" key="4">
    <source>
        <dbReference type="EMBL" id="SKC85919.1"/>
    </source>
</evidence>
<keyword evidence="1" id="KW-0472">Membrane</keyword>
<dbReference type="Proteomes" id="UP000190961">
    <property type="component" value="Unassembled WGS sequence"/>
</dbReference>
<dbReference type="RefSeq" id="WP_079689505.1">
    <property type="nucleotide sequence ID" value="NZ_FUZU01000004.1"/>
</dbReference>
<evidence type="ECO:0000313" key="5">
    <source>
        <dbReference type="Proteomes" id="UP000190961"/>
    </source>
</evidence>
<gene>
    <name evidence="4" type="ORF">SAMN05660236_4994</name>
</gene>
<dbReference type="OrthoDB" id="5381491at2"/>
<proteinExistence type="predicted"/>
<name>A0A1T5MDH3_9BACT</name>
<reference evidence="4 5" key="1">
    <citation type="submission" date="2017-02" db="EMBL/GenBank/DDBJ databases">
        <authorList>
            <person name="Peterson S.W."/>
        </authorList>
    </citation>
    <scope>NUCLEOTIDE SEQUENCE [LARGE SCALE GENOMIC DNA]</scope>
    <source>
        <strain evidence="4 5">DSM 25262</strain>
    </source>
</reference>
<keyword evidence="2" id="KW-0732">Signal</keyword>
<evidence type="ECO:0000256" key="1">
    <source>
        <dbReference type="SAM" id="Phobius"/>
    </source>
</evidence>
<dbReference type="InterPro" id="IPR025645">
    <property type="entry name" value="DUF4349"/>
</dbReference>
<dbReference type="EMBL" id="FUZU01000004">
    <property type="protein sequence ID" value="SKC85919.1"/>
    <property type="molecule type" value="Genomic_DNA"/>
</dbReference>
<keyword evidence="1" id="KW-0812">Transmembrane</keyword>
<dbReference type="STRING" id="688867.SAMN05660236_4994"/>
<evidence type="ECO:0000259" key="3">
    <source>
        <dbReference type="Pfam" id="PF14257"/>
    </source>
</evidence>
<keyword evidence="1" id="KW-1133">Transmembrane helix</keyword>
<feature type="signal peptide" evidence="2">
    <location>
        <begin position="1"/>
        <end position="20"/>
    </location>
</feature>
<feature type="transmembrane region" description="Helical" evidence="1">
    <location>
        <begin position="249"/>
        <end position="273"/>
    </location>
</feature>
<organism evidence="4 5">
    <name type="scientific">Ohtaekwangia koreensis</name>
    <dbReference type="NCBI Taxonomy" id="688867"/>
    <lineage>
        <taxon>Bacteria</taxon>
        <taxon>Pseudomonadati</taxon>
        <taxon>Bacteroidota</taxon>
        <taxon>Cytophagia</taxon>
        <taxon>Cytophagales</taxon>
        <taxon>Fulvivirgaceae</taxon>
        <taxon>Ohtaekwangia</taxon>
    </lineage>
</organism>
<protein>
    <recommendedName>
        <fullName evidence="3">DUF4349 domain-containing protein</fullName>
    </recommendedName>
</protein>
<accession>A0A1T5MDH3</accession>
<sequence length="287" mass="33019">MKNTVYIFLVSLCLFSACGAKQTSMEAADTMDVSDESLRKAETSLTQNQLAATPHEDLYSNGKVKLIKTVNYRFEVENVKKASENIEAAIKKYPAYIASSNLRLENPILENKLSIRVQSEYFYELLKEIDKQPRFVNFRDVSTNDVSKEFVDLESRLKTKREVEERYMDILRKKAGTIEELLHAEQQIGELHEEIEATISRMNYLKEQVSYSTINLEFYQTVSEEISAADTIGMKDNFLDALKTGWQGLLTVILGITYIWPILLIAGLTIIYLKFIRKKQPVPYKEI</sequence>
<dbReference type="Pfam" id="PF14257">
    <property type="entry name" value="DUF4349"/>
    <property type="match status" value="1"/>
</dbReference>
<dbReference type="PROSITE" id="PS51257">
    <property type="entry name" value="PROKAR_LIPOPROTEIN"/>
    <property type="match status" value="1"/>
</dbReference>
<feature type="domain" description="DUF4349" evidence="3">
    <location>
        <begin position="65"/>
        <end position="270"/>
    </location>
</feature>
<dbReference type="AlphaFoldDB" id="A0A1T5MDH3"/>
<feature type="chain" id="PRO_5013069597" description="DUF4349 domain-containing protein" evidence="2">
    <location>
        <begin position="21"/>
        <end position="287"/>
    </location>
</feature>